<dbReference type="Proteomes" id="UP000299102">
    <property type="component" value="Unassembled WGS sequence"/>
</dbReference>
<name>A0A4C1TI14_EUMVA</name>
<evidence type="ECO:0000256" key="1">
    <source>
        <dbReference type="SAM" id="MobiDB-lite"/>
    </source>
</evidence>
<feature type="region of interest" description="Disordered" evidence="1">
    <location>
        <begin position="120"/>
        <end position="155"/>
    </location>
</feature>
<accession>A0A4C1TI14</accession>
<dbReference type="EMBL" id="BGZK01000059">
    <property type="protein sequence ID" value="GBP13765.1"/>
    <property type="molecule type" value="Genomic_DNA"/>
</dbReference>
<organism evidence="2 3">
    <name type="scientific">Eumeta variegata</name>
    <name type="common">Bagworm moth</name>
    <name type="synonym">Eumeta japonica</name>
    <dbReference type="NCBI Taxonomy" id="151549"/>
    <lineage>
        <taxon>Eukaryota</taxon>
        <taxon>Metazoa</taxon>
        <taxon>Ecdysozoa</taxon>
        <taxon>Arthropoda</taxon>
        <taxon>Hexapoda</taxon>
        <taxon>Insecta</taxon>
        <taxon>Pterygota</taxon>
        <taxon>Neoptera</taxon>
        <taxon>Endopterygota</taxon>
        <taxon>Lepidoptera</taxon>
        <taxon>Glossata</taxon>
        <taxon>Ditrysia</taxon>
        <taxon>Tineoidea</taxon>
        <taxon>Psychidae</taxon>
        <taxon>Oiketicinae</taxon>
        <taxon>Eumeta</taxon>
    </lineage>
</organism>
<feature type="region of interest" description="Disordered" evidence="1">
    <location>
        <begin position="169"/>
        <end position="210"/>
    </location>
</feature>
<proteinExistence type="predicted"/>
<reference evidence="2 3" key="1">
    <citation type="journal article" date="2019" name="Commun. Biol.">
        <title>The bagworm genome reveals a unique fibroin gene that provides high tensile strength.</title>
        <authorList>
            <person name="Kono N."/>
            <person name="Nakamura H."/>
            <person name="Ohtoshi R."/>
            <person name="Tomita M."/>
            <person name="Numata K."/>
            <person name="Arakawa K."/>
        </authorList>
    </citation>
    <scope>NUCLEOTIDE SEQUENCE [LARGE SCALE GENOMIC DNA]</scope>
</reference>
<keyword evidence="3" id="KW-1185">Reference proteome</keyword>
<protein>
    <submittedName>
        <fullName evidence="2">Uncharacterized protein</fullName>
    </submittedName>
</protein>
<evidence type="ECO:0000313" key="3">
    <source>
        <dbReference type="Proteomes" id="UP000299102"/>
    </source>
</evidence>
<feature type="compositionally biased region" description="Low complexity" evidence="1">
    <location>
        <begin position="121"/>
        <end position="142"/>
    </location>
</feature>
<sequence>MQDSILTGKSFELFQRPSKKISYLRRSLDRHHRRRLAEEMTQAGQPAPCSNTGRIRLAPLLALADARRRFVEPLNAYIDVRERRTLKASPKYRSVSVCLHSSYKSDRLLSICVKCGRNKPASAAGRRSTSRVRSVASRTNTVGGRHRTRTSKDQSRRLIRNVTACRVHSMHTEVPPSSRRRRIRSDRIESTHQSTNLASLQRPSFTLSQS</sequence>
<evidence type="ECO:0000313" key="2">
    <source>
        <dbReference type="EMBL" id="GBP13765.1"/>
    </source>
</evidence>
<comment type="caution">
    <text evidence="2">The sequence shown here is derived from an EMBL/GenBank/DDBJ whole genome shotgun (WGS) entry which is preliminary data.</text>
</comment>
<dbReference type="AlphaFoldDB" id="A0A4C1TI14"/>
<gene>
    <name evidence="2" type="ORF">EVAR_7995_1</name>
</gene>
<feature type="compositionally biased region" description="Polar residues" evidence="1">
    <location>
        <begin position="191"/>
        <end position="210"/>
    </location>
</feature>